<comment type="similarity">
    <text evidence="2">Belongs to the nematode receptor-like protein sre family.</text>
</comment>
<feature type="transmembrane region" description="Helical" evidence="6">
    <location>
        <begin position="47"/>
        <end position="72"/>
    </location>
</feature>
<keyword evidence="5 6" id="KW-0472">Membrane</keyword>
<evidence type="ECO:0000256" key="2">
    <source>
        <dbReference type="ARBA" id="ARBA00006803"/>
    </source>
</evidence>
<feature type="transmembrane region" description="Helical" evidence="6">
    <location>
        <begin position="188"/>
        <end position="208"/>
    </location>
</feature>
<dbReference type="GO" id="GO:0016020">
    <property type="term" value="C:membrane"/>
    <property type="evidence" value="ECO:0007669"/>
    <property type="project" value="UniProtKB-SubCell"/>
</dbReference>
<evidence type="ECO:0000313" key="8">
    <source>
        <dbReference type="Proteomes" id="UP000827892"/>
    </source>
</evidence>
<evidence type="ECO:0000256" key="6">
    <source>
        <dbReference type="SAM" id="Phobius"/>
    </source>
</evidence>
<keyword evidence="4 6" id="KW-1133">Transmembrane helix</keyword>
<gene>
    <name evidence="7" type="ORF">L3Y34_017754</name>
</gene>
<reference evidence="7 8" key="1">
    <citation type="submission" date="2022-05" db="EMBL/GenBank/DDBJ databases">
        <title>Chromosome-level reference genomes for two strains of Caenorhabditis briggsae: an improved platform for comparative genomics.</title>
        <authorList>
            <person name="Stevens L."/>
            <person name="Andersen E.C."/>
        </authorList>
    </citation>
    <scope>NUCLEOTIDE SEQUENCE [LARGE SCALE GENOMIC DNA]</scope>
    <source>
        <strain evidence="7">QX1410_ONT</strain>
        <tissue evidence="7">Whole-organism</tissue>
    </source>
</reference>
<protein>
    <submittedName>
        <fullName evidence="7">Uncharacterized protein</fullName>
    </submittedName>
</protein>
<dbReference type="InterPro" id="IPR004151">
    <property type="entry name" value="7TM_GPCR_serpentine_rcpt_Sre"/>
</dbReference>
<evidence type="ECO:0000256" key="3">
    <source>
        <dbReference type="ARBA" id="ARBA00022692"/>
    </source>
</evidence>
<dbReference type="AlphaFoldDB" id="A0AAE9IU24"/>
<dbReference type="PANTHER" id="PTHR47518:SF11">
    <property type="entry name" value="SERPENTINE RECEPTOR, CLASS E (EPSILON)-RELATED"/>
    <property type="match status" value="1"/>
</dbReference>
<dbReference type="Proteomes" id="UP000827892">
    <property type="component" value="Chromosome II"/>
</dbReference>
<feature type="transmembrane region" description="Helical" evidence="6">
    <location>
        <begin position="161"/>
        <end position="182"/>
    </location>
</feature>
<accession>A0AAE9IU24</accession>
<comment type="subcellular location">
    <subcellularLocation>
        <location evidence="1">Membrane</location>
        <topology evidence="1">Multi-pass membrane protein</topology>
    </subcellularLocation>
</comment>
<evidence type="ECO:0000313" key="7">
    <source>
        <dbReference type="EMBL" id="ULU05260.1"/>
    </source>
</evidence>
<dbReference type="InterPro" id="IPR052854">
    <property type="entry name" value="Serpentine_rcpt_epsilon"/>
</dbReference>
<keyword evidence="3 6" id="KW-0812">Transmembrane</keyword>
<dbReference type="PANTHER" id="PTHR47518">
    <property type="entry name" value="SERPENTINE RECEPTOR CLASS EPSILON-13-RELATED"/>
    <property type="match status" value="1"/>
</dbReference>
<evidence type="ECO:0000256" key="4">
    <source>
        <dbReference type="ARBA" id="ARBA00022989"/>
    </source>
</evidence>
<feature type="transmembrane region" description="Helical" evidence="6">
    <location>
        <begin position="279"/>
        <end position="303"/>
    </location>
</feature>
<feature type="transmembrane region" description="Helical" evidence="6">
    <location>
        <begin position="92"/>
        <end position="112"/>
    </location>
</feature>
<proteinExistence type="inferred from homology"/>
<dbReference type="Pfam" id="PF03125">
    <property type="entry name" value="Sre"/>
    <property type="match status" value="1"/>
</dbReference>
<evidence type="ECO:0000256" key="5">
    <source>
        <dbReference type="ARBA" id="ARBA00023136"/>
    </source>
</evidence>
<feature type="transmembrane region" description="Helical" evidence="6">
    <location>
        <begin position="118"/>
        <end position="141"/>
    </location>
</feature>
<feature type="transmembrane region" description="Helical" evidence="6">
    <location>
        <begin position="249"/>
        <end position="267"/>
    </location>
</feature>
<evidence type="ECO:0000256" key="1">
    <source>
        <dbReference type="ARBA" id="ARBA00004141"/>
    </source>
</evidence>
<organism evidence="7 8">
    <name type="scientific">Caenorhabditis briggsae</name>
    <dbReference type="NCBI Taxonomy" id="6238"/>
    <lineage>
        <taxon>Eukaryota</taxon>
        <taxon>Metazoa</taxon>
        <taxon>Ecdysozoa</taxon>
        <taxon>Nematoda</taxon>
        <taxon>Chromadorea</taxon>
        <taxon>Rhabditida</taxon>
        <taxon>Rhabditina</taxon>
        <taxon>Rhabditomorpha</taxon>
        <taxon>Rhabditoidea</taxon>
        <taxon>Rhabditidae</taxon>
        <taxon>Peloderinae</taxon>
        <taxon>Caenorhabditis</taxon>
    </lineage>
</organism>
<dbReference type="GO" id="GO:0007606">
    <property type="term" value="P:sensory perception of chemical stimulus"/>
    <property type="evidence" value="ECO:0007669"/>
    <property type="project" value="InterPro"/>
</dbReference>
<name>A0AAE9IU24_CAEBR</name>
<dbReference type="EMBL" id="CP090892">
    <property type="protein sequence ID" value="ULU05260.1"/>
    <property type="molecule type" value="Genomic_DNA"/>
</dbReference>
<sequence>MMLSSSDLVLNFGSSRIMKTIDGENITVMHYLVYYNSNQSKLDDTWVYYQILTYFEFACICFSYPPIIFLGYQLFQHRIFHQNLQNCVRAAVVEYLIQLTSRSIQIFLIFNSEENGLAFYYASLARCTCYFFVSFSLPGFVIERCCASYFLSDYEKRSRHYISILLLTTSAGSSALLSYLYHQSESTLVYHIIVLVINGISSVVLAVIEKYNYTRLHESSNLRKSKKEYSLAERFQISENIRVCELMKTIINVVALFNLLSTASAALDNFKFSQSFLNVAATFFNFCVLTYGSLVFFLFYYLVPQFRLALKSTFTKMRILNPVSPFPEALNEKPCQMAAKETDEYFTQLRKQWL</sequence>